<reference evidence="2" key="1">
    <citation type="submission" date="2021-06" db="EMBL/GenBank/DDBJ databases">
        <authorList>
            <person name="Kallberg Y."/>
            <person name="Tangrot J."/>
            <person name="Rosling A."/>
        </authorList>
    </citation>
    <scope>NUCLEOTIDE SEQUENCE</scope>
    <source>
        <strain evidence="2">87-6 pot B 2015</strain>
    </source>
</reference>
<protein>
    <submittedName>
        <fullName evidence="2">11305_t:CDS:1</fullName>
    </submittedName>
</protein>
<comment type="caution">
    <text evidence="2">The sequence shown here is derived from an EMBL/GenBank/DDBJ whole genome shotgun (WGS) entry which is preliminary data.</text>
</comment>
<evidence type="ECO:0000256" key="1">
    <source>
        <dbReference type="SAM" id="MobiDB-lite"/>
    </source>
</evidence>
<dbReference type="SUPFAM" id="SSF56672">
    <property type="entry name" value="DNA/RNA polymerases"/>
    <property type="match status" value="1"/>
</dbReference>
<sequence>MTHSVLDGENNRNEQDIKHENEPDVMEDLDSNTWVASDEMQNLPTSIFKKNILLPATRKAILQSEPRNKEISFEPPIMDKKLWTNMPKPIDNTLRMVYASKPDSSEEDQHNVWVRREQALKATPVRYDYSPEWKQLSPLRRIPISKRKYSEKNLRIFQKEINSLLVNAMIQGMDPDIPCFTSNLFIIPKKTGDFRAIIDLRKLNQYVKYKHFKLEGLDIVKSLVRRGDYMTSIDLNQAFYHVQRVIISFRTRLLERDCYTKK</sequence>
<name>A0A9N9HVR6_FUNMO</name>
<dbReference type="EMBL" id="CAJVPP010010008">
    <property type="protein sequence ID" value="CAG8708116.1"/>
    <property type="molecule type" value="Genomic_DNA"/>
</dbReference>
<dbReference type="InterPro" id="IPR043128">
    <property type="entry name" value="Rev_trsase/Diguanyl_cyclase"/>
</dbReference>
<proteinExistence type="predicted"/>
<feature type="compositionally biased region" description="Basic and acidic residues" evidence="1">
    <location>
        <begin position="9"/>
        <end position="22"/>
    </location>
</feature>
<organism evidence="2 3">
    <name type="scientific">Funneliformis mosseae</name>
    <name type="common">Endomycorrhizal fungus</name>
    <name type="synonym">Glomus mosseae</name>
    <dbReference type="NCBI Taxonomy" id="27381"/>
    <lineage>
        <taxon>Eukaryota</taxon>
        <taxon>Fungi</taxon>
        <taxon>Fungi incertae sedis</taxon>
        <taxon>Mucoromycota</taxon>
        <taxon>Glomeromycotina</taxon>
        <taxon>Glomeromycetes</taxon>
        <taxon>Glomerales</taxon>
        <taxon>Glomeraceae</taxon>
        <taxon>Funneliformis</taxon>
    </lineage>
</organism>
<dbReference type="InterPro" id="IPR043502">
    <property type="entry name" value="DNA/RNA_pol_sf"/>
</dbReference>
<accession>A0A9N9HVR6</accession>
<dbReference type="AlphaFoldDB" id="A0A9N9HVR6"/>
<dbReference type="Proteomes" id="UP000789375">
    <property type="component" value="Unassembled WGS sequence"/>
</dbReference>
<dbReference type="Gene3D" id="3.30.70.270">
    <property type="match status" value="1"/>
</dbReference>
<evidence type="ECO:0000313" key="2">
    <source>
        <dbReference type="EMBL" id="CAG8708116.1"/>
    </source>
</evidence>
<feature type="non-terminal residue" evidence="2">
    <location>
        <position position="262"/>
    </location>
</feature>
<keyword evidence="3" id="KW-1185">Reference proteome</keyword>
<evidence type="ECO:0000313" key="3">
    <source>
        <dbReference type="Proteomes" id="UP000789375"/>
    </source>
</evidence>
<gene>
    <name evidence="2" type="ORF">FMOSSE_LOCUS14148</name>
</gene>
<feature type="region of interest" description="Disordered" evidence="1">
    <location>
        <begin position="1"/>
        <end position="25"/>
    </location>
</feature>
<dbReference type="Gene3D" id="3.10.10.10">
    <property type="entry name" value="HIV Type 1 Reverse Transcriptase, subunit A, domain 1"/>
    <property type="match status" value="1"/>
</dbReference>